<dbReference type="SUPFAM" id="SSF52172">
    <property type="entry name" value="CheY-like"/>
    <property type="match status" value="1"/>
</dbReference>
<dbReference type="InterPro" id="IPR001789">
    <property type="entry name" value="Sig_transdc_resp-reg_receiver"/>
</dbReference>
<dbReference type="PROSITE" id="PS51833">
    <property type="entry name" value="HDOD"/>
    <property type="match status" value="1"/>
</dbReference>
<name>A0ABS8D9Y0_9NEIS</name>
<dbReference type="EMBL" id="JAJBZT010000011">
    <property type="protein sequence ID" value="MCB6185019.1"/>
    <property type="molecule type" value="Genomic_DNA"/>
</dbReference>
<keyword evidence="2" id="KW-0597">Phosphoprotein</keyword>
<protein>
    <recommendedName>
        <fullName evidence="1">diguanylate cyclase</fullName>
        <ecNumber evidence="1">2.7.7.65</ecNumber>
    </recommendedName>
</protein>
<dbReference type="InterPro" id="IPR050469">
    <property type="entry name" value="Diguanylate_Cyclase"/>
</dbReference>
<dbReference type="PROSITE" id="PS50110">
    <property type="entry name" value="RESPONSE_REGULATORY"/>
    <property type="match status" value="1"/>
</dbReference>
<dbReference type="RefSeq" id="WP_227181842.1">
    <property type="nucleotide sequence ID" value="NZ_JAJBZT010000011.1"/>
</dbReference>
<dbReference type="InterPro" id="IPR029787">
    <property type="entry name" value="Nucleotide_cyclase"/>
</dbReference>
<dbReference type="Gene3D" id="3.40.50.2300">
    <property type="match status" value="1"/>
</dbReference>
<dbReference type="PROSITE" id="PS50887">
    <property type="entry name" value="GGDEF"/>
    <property type="match status" value="1"/>
</dbReference>
<dbReference type="CDD" id="cd01949">
    <property type="entry name" value="GGDEF"/>
    <property type="match status" value="1"/>
</dbReference>
<dbReference type="CDD" id="cd17574">
    <property type="entry name" value="REC_OmpR"/>
    <property type="match status" value="1"/>
</dbReference>
<dbReference type="SUPFAM" id="SSF109604">
    <property type="entry name" value="HD-domain/PDEase-like"/>
    <property type="match status" value="1"/>
</dbReference>
<evidence type="ECO:0000313" key="7">
    <source>
        <dbReference type="Proteomes" id="UP001165395"/>
    </source>
</evidence>
<dbReference type="SMART" id="SM00448">
    <property type="entry name" value="REC"/>
    <property type="match status" value="1"/>
</dbReference>
<evidence type="ECO:0000259" key="3">
    <source>
        <dbReference type="PROSITE" id="PS50110"/>
    </source>
</evidence>
<reference evidence="6" key="1">
    <citation type="submission" date="2021-10" db="EMBL/GenBank/DDBJ databases">
        <title>The complete genome sequence of Leeia sp. TBRC 13508.</title>
        <authorList>
            <person name="Charoenyingcharoen P."/>
            <person name="Yukphan P."/>
        </authorList>
    </citation>
    <scope>NUCLEOTIDE SEQUENCE</scope>
    <source>
        <strain evidence="6">TBRC 13508</strain>
    </source>
</reference>
<accession>A0ABS8D9Y0</accession>
<dbReference type="NCBIfam" id="TIGR00254">
    <property type="entry name" value="GGDEF"/>
    <property type="match status" value="1"/>
</dbReference>
<dbReference type="EC" id="2.7.7.65" evidence="1"/>
<feature type="domain" description="GGDEF" evidence="4">
    <location>
        <begin position="503"/>
        <end position="629"/>
    </location>
</feature>
<dbReference type="InterPro" id="IPR011006">
    <property type="entry name" value="CheY-like_superfamily"/>
</dbReference>
<dbReference type="InterPro" id="IPR043128">
    <property type="entry name" value="Rev_trsase/Diguanyl_cyclase"/>
</dbReference>
<evidence type="ECO:0000259" key="5">
    <source>
        <dbReference type="PROSITE" id="PS51833"/>
    </source>
</evidence>
<dbReference type="Proteomes" id="UP001165395">
    <property type="component" value="Unassembled WGS sequence"/>
</dbReference>
<evidence type="ECO:0000256" key="1">
    <source>
        <dbReference type="ARBA" id="ARBA00012528"/>
    </source>
</evidence>
<dbReference type="Gene3D" id="1.10.3210.10">
    <property type="entry name" value="Hypothetical protein af1432"/>
    <property type="match status" value="1"/>
</dbReference>
<evidence type="ECO:0000259" key="4">
    <source>
        <dbReference type="PROSITE" id="PS50887"/>
    </source>
</evidence>
<proteinExistence type="predicted"/>
<evidence type="ECO:0000313" key="6">
    <source>
        <dbReference type="EMBL" id="MCB6185019.1"/>
    </source>
</evidence>
<keyword evidence="7" id="KW-1185">Reference proteome</keyword>
<comment type="caution">
    <text evidence="6">The sequence shown here is derived from an EMBL/GenBank/DDBJ whole genome shotgun (WGS) entry which is preliminary data.</text>
</comment>
<dbReference type="PANTHER" id="PTHR45138">
    <property type="entry name" value="REGULATORY COMPONENTS OF SENSORY TRANSDUCTION SYSTEM"/>
    <property type="match status" value="1"/>
</dbReference>
<dbReference type="Pfam" id="PF00072">
    <property type="entry name" value="Response_reg"/>
    <property type="match status" value="1"/>
</dbReference>
<dbReference type="SUPFAM" id="SSF55073">
    <property type="entry name" value="Nucleotide cyclase"/>
    <property type="match status" value="1"/>
</dbReference>
<dbReference type="Pfam" id="PF00990">
    <property type="entry name" value="GGDEF"/>
    <property type="match status" value="1"/>
</dbReference>
<dbReference type="PANTHER" id="PTHR45138:SF5">
    <property type="entry name" value="BIFUNCTIONAL PERIPLASMIC SUBSTRATE BINDING PROTEIN_CYTOPLASMIC DIGUANYLATE CYCLASE"/>
    <property type="match status" value="1"/>
</dbReference>
<gene>
    <name evidence="6" type="ORF">LIN78_15840</name>
</gene>
<organism evidence="6 7">
    <name type="scientific">Leeia speluncae</name>
    <dbReference type="NCBI Taxonomy" id="2884804"/>
    <lineage>
        <taxon>Bacteria</taxon>
        <taxon>Pseudomonadati</taxon>
        <taxon>Pseudomonadota</taxon>
        <taxon>Betaproteobacteria</taxon>
        <taxon>Neisseriales</taxon>
        <taxon>Leeiaceae</taxon>
        <taxon>Leeia</taxon>
    </lineage>
</organism>
<feature type="domain" description="HDOD" evidence="5">
    <location>
        <begin position="19"/>
        <end position="214"/>
    </location>
</feature>
<feature type="modified residue" description="4-aspartylphosphate" evidence="2">
    <location>
        <position position="372"/>
    </location>
</feature>
<evidence type="ECO:0000256" key="2">
    <source>
        <dbReference type="PROSITE-ProRule" id="PRU00169"/>
    </source>
</evidence>
<dbReference type="Pfam" id="PF08668">
    <property type="entry name" value="HDOD"/>
    <property type="match status" value="1"/>
</dbReference>
<dbReference type="InterPro" id="IPR000160">
    <property type="entry name" value="GGDEF_dom"/>
</dbReference>
<sequence length="629" mass="70114">MSAPDKNVLIKRVLSSAELPSPSASAMRIIQLTNDDNVSIRELERAISADPAFVAKLLKVANSARTTGRAVVSIKEALMMVGLPGLRAIVIGFSILEHDQKPRCKAFDYNRFWLHSLLVGLSFQAISTRVRLAALDEAFSIGLLANIGSLALASVFPEPYAKLLDHVNKKTNLTLEQVETDTLGLNHWELSAELLRSWGIPSVLYAPIEAYGLPDKGSLISGSREYGLLSALALSNVMADLICNKEARTAEKISDLNLWSARISLEMTQVLDIGLQISESLPAWSSLLNLDPSSWMNFEWVTEVINSPDVLSKSLDTSQEKLTLMLVDDEKSTRLLLTEILQNAGYNLIVATTGEEALCMMNDSRPDLLVTDWVMPGMSGLELIQKIRSAPWGKSMFTLVLTAKSEEDHLVESFEAGTNDYVPKPIKERVLLSRLKAGERMIRYQRETARQYKEVHELAAELSDSNRKLQELSMTDSLTGCSNRRFAIEHLEQAWGKSSRMSEPLSCLVIDLDWFKQVNDFYGHERGDEVLQLIAKTLKTVAGPRNELCRVGGDEFWLICPGFDETKSHILAEKLRDAVAKLNISAGSQQCTITVGYAEKKDEMPDVRSMIRKADQLLYLRKREAKANR</sequence>
<dbReference type="InterPro" id="IPR013976">
    <property type="entry name" value="HDOD"/>
</dbReference>
<dbReference type="Gene3D" id="3.30.70.270">
    <property type="match status" value="1"/>
</dbReference>
<dbReference type="SMART" id="SM00267">
    <property type="entry name" value="GGDEF"/>
    <property type="match status" value="1"/>
</dbReference>
<feature type="domain" description="Response regulatory" evidence="3">
    <location>
        <begin position="323"/>
        <end position="439"/>
    </location>
</feature>